<feature type="signal peptide" evidence="2">
    <location>
        <begin position="1"/>
        <end position="25"/>
    </location>
</feature>
<evidence type="ECO:0000256" key="2">
    <source>
        <dbReference type="SAM" id="SignalP"/>
    </source>
</evidence>
<accession>A0A6M2E4T7</accession>
<dbReference type="AlphaFoldDB" id="A0A6M2E4T7"/>
<feature type="compositionally biased region" description="Basic and acidic residues" evidence="1">
    <location>
        <begin position="28"/>
        <end position="42"/>
    </location>
</feature>
<organism evidence="3">
    <name type="scientific">Amblyomma tuberculatum</name>
    <dbReference type="NCBI Taxonomy" id="48802"/>
    <lineage>
        <taxon>Eukaryota</taxon>
        <taxon>Metazoa</taxon>
        <taxon>Ecdysozoa</taxon>
        <taxon>Arthropoda</taxon>
        <taxon>Chelicerata</taxon>
        <taxon>Arachnida</taxon>
        <taxon>Acari</taxon>
        <taxon>Parasitiformes</taxon>
        <taxon>Ixodida</taxon>
        <taxon>Ixodoidea</taxon>
        <taxon>Ixodidae</taxon>
        <taxon>Amblyomminae</taxon>
        <taxon>Amblyomma</taxon>
    </lineage>
</organism>
<feature type="region of interest" description="Disordered" evidence="1">
    <location>
        <begin position="28"/>
        <end position="51"/>
    </location>
</feature>
<evidence type="ECO:0000313" key="3">
    <source>
        <dbReference type="EMBL" id="NOV52940.1"/>
    </source>
</evidence>
<proteinExistence type="predicted"/>
<dbReference type="EMBL" id="GIDH01000997">
    <property type="protein sequence ID" value="NOV52940.1"/>
    <property type="molecule type" value="Transcribed_RNA"/>
</dbReference>
<reference evidence="3" key="1">
    <citation type="submission" date="2019-12" db="EMBL/GenBank/DDBJ databases">
        <title>The sialotranscriptome of the gopher-tortoise tick, Amblyomma tuberculatum.</title>
        <authorList>
            <person name="Karim S."/>
            <person name="Andersen J."/>
            <person name="Kumar D."/>
            <person name="Adamson S."/>
            <person name="Ennen J."/>
            <person name="Qualis C.P."/>
            <person name="Ribeiro J.M.C."/>
        </authorList>
    </citation>
    <scope>NUCLEOTIDE SEQUENCE</scope>
    <source>
        <strain evidence="3">Removed</strain>
        <tissue evidence="3">Salivary glands</tissue>
    </source>
</reference>
<protein>
    <submittedName>
        <fullName evidence="3">Putative conserved secreted protein</fullName>
    </submittedName>
</protein>
<feature type="chain" id="PRO_5026992775" evidence="2">
    <location>
        <begin position="26"/>
        <end position="140"/>
    </location>
</feature>
<evidence type="ECO:0000256" key="1">
    <source>
        <dbReference type="SAM" id="MobiDB-lite"/>
    </source>
</evidence>
<keyword evidence="2" id="KW-0732">Signal</keyword>
<name>A0A6M2E4T7_9ACAR</name>
<sequence>MKKRRCVAWFWLLTLAIIGAATVHAEEKGGTKTAEVKGESTKRAAKSPKHSTEYMQKRWKCMRLGKTSTDEAPNRRCWFYCFNEQQYRILRLPEPNGTPCWADKNYPKGECKYSRCRQPHKKKGWSFRKWIFSSPYDVSE</sequence>